<dbReference type="Gene3D" id="1.25.40.10">
    <property type="entry name" value="Tetratricopeptide repeat domain"/>
    <property type="match status" value="2"/>
</dbReference>
<keyword evidence="3" id="KW-0808">Transferase</keyword>
<dbReference type="SUPFAM" id="SSF48452">
    <property type="entry name" value="TPR-like"/>
    <property type="match status" value="1"/>
</dbReference>
<comment type="caution">
    <text evidence="8">The sequence shown here is derived from an EMBL/GenBank/DDBJ whole genome shotgun (WGS) entry which is preliminary data.</text>
</comment>
<dbReference type="Proteomes" id="UP001143545">
    <property type="component" value="Unassembled WGS sequence"/>
</dbReference>
<name>A0A9W6B8Z8_9FLAO</name>
<dbReference type="Pfam" id="PF02518">
    <property type="entry name" value="HATPase_c"/>
    <property type="match status" value="1"/>
</dbReference>
<dbReference type="RefSeq" id="WP_281755982.1">
    <property type="nucleotide sequence ID" value="NZ_BRVP01000024.1"/>
</dbReference>
<evidence type="ECO:0000256" key="6">
    <source>
        <dbReference type="SAM" id="Phobius"/>
    </source>
</evidence>
<reference evidence="8" key="1">
    <citation type="submission" date="2022-07" db="EMBL/GenBank/DDBJ databases">
        <title>Taxonomy of Novel Oxalotrophic and Methylotrophic Bacteria.</title>
        <authorList>
            <person name="Sahin N."/>
            <person name="Tani A."/>
        </authorList>
    </citation>
    <scope>NUCLEOTIDE SEQUENCE</scope>
    <source>
        <strain evidence="8">AM327</strain>
    </source>
</reference>
<dbReference type="InterPro" id="IPR041617">
    <property type="entry name" value="TPR_MalT"/>
</dbReference>
<dbReference type="InterPro" id="IPR011990">
    <property type="entry name" value="TPR-like_helical_dom_sf"/>
</dbReference>
<gene>
    <name evidence="8" type="ORF">NBRC110019_28150</name>
</gene>
<evidence type="ECO:0000256" key="5">
    <source>
        <dbReference type="ARBA" id="ARBA00023012"/>
    </source>
</evidence>
<keyword evidence="6" id="KW-1133">Transmembrane helix</keyword>
<dbReference type="SUPFAM" id="SSF55874">
    <property type="entry name" value="ATPase domain of HSP90 chaperone/DNA topoisomerase II/histidine kinase"/>
    <property type="match status" value="1"/>
</dbReference>
<evidence type="ECO:0000256" key="4">
    <source>
        <dbReference type="ARBA" id="ARBA00022777"/>
    </source>
</evidence>
<sequence length="623" mass="70245">MISNIVNRHILIVFVILIFFSGLSAWCQNQQKADSLKSIVHSKLYTSEKHLLDVLGDIATYESVPDSSLYYSKLALDQVTKIGDESKGIGIYMNMGVAYRLKGSLNESLKYLFKCAKLADKYQYQKDMAMAYGEIASVYASNNDLTNAAVYEEKAIVILRAEQSRFELTGVLINAGYTSFSLGDLEQALVYYNEAEVLSDSLDVPIYKAYTIGNRALVYQRKGDLDNAEKDLKQALELLADIGDEYAIADYSNQLGHLYAQKGLMDEAIKYLDNGVEIATRLDLKEQLRDAHLLLSQLYEKESDFEEALLHRVDYMAYKDSIENTANTKKMADLRTEYEVSLKDKEIIELEKKQLISRIYMITSLLLLILAVVLLLFFRQRWKNSKLLAESQRKSHNERITNVLKTQESKALQAMVTGRENERKRLAKELHNHFGSLMATIKVNLSAVEDVGLPNYTTLSTLVDQACNDIRNLSHSLNIGIEDDFGLVPALKELINHLKQVNGLQAEFSATMCEETLVTENEIVIYRIVQELVSNVLKHAKATKLSVQLICFEEEGMVNILVEDNGTGFDFEKVTKTNSGGMGIMSLEKLIHDLHGDIKYDSNPNSGTTVNIDLPISFITISY</sequence>
<evidence type="ECO:0000256" key="3">
    <source>
        <dbReference type="ARBA" id="ARBA00022679"/>
    </source>
</evidence>
<dbReference type="InterPro" id="IPR036890">
    <property type="entry name" value="HATPase_C_sf"/>
</dbReference>
<dbReference type="EC" id="2.7.13.3" evidence="2"/>
<keyword evidence="4" id="KW-0418">Kinase</keyword>
<dbReference type="Pfam" id="PF17874">
    <property type="entry name" value="TPR_MalT"/>
    <property type="match status" value="1"/>
</dbReference>
<dbReference type="CDD" id="cd16917">
    <property type="entry name" value="HATPase_UhpB-NarQ-NarX-like"/>
    <property type="match status" value="1"/>
</dbReference>
<dbReference type="SMART" id="SM00387">
    <property type="entry name" value="HATPase_c"/>
    <property type="match status" value="1"/>
</dbReference>
<evidence type="ECO:0000313" key="9">
    <source>
        <dbReference type="Proteomes" id="UP001143545"/>
    </source>
</evidence>
<dbReference type="EMBL" id="BRVP01000024">
    <property type="protein sequence ID" value="GLB53774.1"/>
    <property type="molecule type" value="Genomic_DNA"/>
</dbReference>
<evidence type="ECO:0000256" key="2">
    <source>
        <dbReference type="ARBA" id="ARBA00012438"/>
    </source>
</evidence>
<dbReference type="InterPro" id="IPR005467">
    <property type="entry name" value="His_kinase_dom"/>
</dbReference>
<accession>A0A9W6B8Z8</accession>
<dbReference type="InterPro" id="IPR050482">
    <property type="entry name" value="Sensor_HK_TwoCompSys"/>
</dbReference>
<dbReference type="PRINTS" id="PR00344">
    <property type="entry name" value="BCTRLSENSOR"/>
</dbReference>
<organism evidence="8 9">
    <name type="scientific">Neptunitalea chrysea</name>
    <dbReference type="NCBI Taxonomy" id="1647581"/>
    <lineage>
        <taxon>Bacteria</taxon>
        <taxon>Pseudomonadati</taxon>
        <taxon>Bacteroidota</taxon>
        <taxon>Flavobacteriia</taxon>
        <taxon>Flavobacteriales</taxon>
        <taxon>Flavobacteriaceae</taxon>
        <taxon>Neptunitalea</taxon>
    </lineage>
</organism>
<keyword evidence="6" id="KW-0472">Membrane</keyword>
<feature type="domain" description="Histidine kinase" evidence="7">
    <location>
        <begin position="425"/>
        <end position="618"/>
    </location>
</feature>
<comment type="catalytic activity">
    <reaction evidence="1">
        <text>ATP + protein L-histidine = ADP + protein N-phospho-L-histidine.</text>
        <dbReference type="EC" id="2.7.13.3"/>
    </reaction>
</comment>
<dbReference type="PANTHER" id="PTHR24421:SF10">
    <property type="entry name" value="NITRATE_NITRITE SENSOR PROTEIN NARQ"/>
    <property type="match status" value="1"/>
</dbReference>
<dbReference type="PANTHER" id="PTHR24421">
    <property type="entry name" value="NITRATE/NITRITE SENSOR PROTEIN NARX-RELATED"/>
    <property type="match status" value="1"/>
</dbReference>
<dbReference type="InterPro" id="IPR004358">
    <property type="entry name" value="Sig_transdc_His_kin-like_C"/>
</dbReference>
<evidence type="ECO:0000259" key="7">
    <source>
        <dbReference type="PROSITE" id="PS50109"/>
    </source>
</evidence>
<protein>
    <recommendedName>
        <fullName evidence="2">histidine kinase</fullName>
        <ecNumber evidence="2">2.7.13.3</ecNumber>
    </recommendedName>
</protein>
<evidence type="ECO:0000313" key="8">
    <source>
        <dbReference type="EMBL" id="GLB53774.1"/>
    </source>
</evidence>
<evidence type="ECO:0000256" key="1">
    <source>
        <dbReference type="ARBA" id="ARBA00000085"/>
    </source>
</evidence>
<proteinExistence type="predicted"/>
<keyword evidence="5" id="KW-0902">Two-component regulatory system</keyword>
<dbReference type="AlphaFoldDB" id="A0A9W6B8Z8"/>
<feature type="transmembrane region" description="Helical" evidence="6">
    <location>
        <begin position="359"/>
        <end position="378"/>
    </location>
</feature>
<dbReference type="InterPro" id="IPR019734">
    <property type="entry name" value="TPR_rpt"/>
</dbReference>
<keyword evidence="9" id="KW-1185">Reference proteome</keyword>
<keyword evidence="6" id="KW-0812">Transmembrane</keyword>
<dbReference type="Gene3D" id="3.30.565.10">
    <property type="entry name" value="Histidine kinase-like ATPase, C-terminal domain"/>
    <property type="match status" value="1"/>
</dbReference>
<dbReference type="SMART" id="SM00028">
    <property type="entry name" value="TPR"/>
    <property type="match status" value="5"/>
</dbReference>
<dbReference type="GO" id="GO:0000160">
    <property type="term" value="P:phosphorelay signal transduction system"/>
    <property type="evidence" value="ECO:0007669"/>
    <property type="project" value="UniProtKB-KW"/>
</dbReference>
<dbReference type="GO" id="GO:0004673">
    <property type="term" value="F:protein histidine kinase activity"/>
    <property type="evidence" value="ECO:0007669"/>
    <property type="project" value="UniProtKB-EC"/>
</dbReference>
<dbReference type="Gene3D" id="1.20.5.1930">
    <property type="match status" value="1"/>
</dbReference>
<dbReference type="InterPro" id="IPR003594">
    <property type="entry name" value="HATPase_dom"/>
</dbReference>
<dbReference type="PROSITE" id="PS50109">
    <property type="entry name" value="HIS_KIN"/>
    <property type="match status" value="1"/>
</dbReference>